<feature type="transmembrane region" description="Helical" evidence="5">
    <location>
        <begin position="366"/>
        <end position="396"/>
    </location>
</feature>
<dbReference type="STRING" id="995060.SAMN04487904_10242"/>
<dbReference type="InterPro" id="IPR049453">
    <property type="entry name" value="Memb_transporter_dom"/>
</dbReference>
<dbReference type="Pfam" id="PF13515">
    <property type="entry name" value="FUSC_2"/>
    <property type="match status" value="1"/>
</dbReference>
<feature type="transmembrane region" description="Helical" evidence="5">
    <location>
        <begin position="21"/>
        <end position="40"/>
    </location>
</feature>
<dbReference type="Proteomes" id="UP000199165">
    <property type="component" value="Unassembled WGS sequence"/>
</dbReference>
<feature type="transmembrane region" description="Helical" evidence="5">
    <location>
        <begin position="151"/>
        <end position="177"/>
    </location>
</feature>
<feature type="transmembrane region" description="Helical" evidence="5">
    <location>
        <begin position="408"/>
        <end position="427"/>
    </location>
</feature>
<keyword evidence="4 5" id="KW-0472">Membrane</keyword>
<organism evidence="7 8">
    <name type="scientific">Actinopolyspora righensis</name>
    <dbReference type="NCBI Taxonomy" id="995060"/>
    <lineage>
        <taxon>Bacteria</taxon>
        <taxon>Bacillati</taxon>
        <taxon>Actinomycetota</taxon>
        <taxon>Actinomycetes</taxon>
        <taxon>Actinopolysporales</taxon>
        <taxon>Actinopolysporaceae</taxon>
        <taxon>Actinopolyspora</taxon>
        <taxon>Actinopolyspora alba group</taxon>
    </lineage>
</organism>
<gene>
    <name evidence="7" type="ORF">SAMN04487904_10242</name>
</gene>
<evidence type="ECO:0000256" key="1">
    <source>
        <dbReference type="ARBA" id="ARBA00004141"/>
    </source>
</evidence>
<reference evidence="8" key="1">
    <citation type="submission" date="2016-10" db="EMBL/GenBank/DDBJ databases">
        <authorList>
            <person name="Varghese N."/>
            <person name="Submissions S."/>
        </authorList>
    </citation>
    <scope>NUCLEOTIDE SEQUENCE [LARGE SCALE GENOMIC DNA]</scope>
    <source>
        <strain evidence="8">DSM 45501</strain>
    </source>
</reference>
<proteinExistence type="predicted"/>
<comment type="subcellular location">
    <subcellularLocation>
        <location evidence="1">Membrane</location>
        <topology evidence="1">Multi-pass membrane protein</topology>
    </subcellularLocation>
</comment>
<evidence type="ECO:0000313" key="7">
    <source>
        <dbReference type="EMBL" id="SFT43117.1"/>
    </source>
</evidence>
<name>A0A1I6XY99_9ACTN</name>
<sequence length="551" mass="57888">MSSTILARHLREAIHINRHGPILWPALRAFLSVLTPLLVLLGLDRLDLVAGAVFGALTSVYCRSEPYRNQTRSLAAVAAGMVIAVGLGDAIALADVAPWQHRLLVVTGTAVVGAVATAATTAVKLGAPGGLIFSFATGACANLAITPADVAPQLAVCAVSGAFAWLICTVGAAFAGLRPQRRAVASALEATAAYLSNRSDVLARHRSAVAVETAWTRLALVGGRQRDTTEHQRLIQTTEICEVLGGSGRAASETIRSLRETAAGIRRGDSPAAPGYAREESAVVPALPPSRWCTIRGVLLAAVRPGKGSGSWLVPFALRVGVAALLAGVLADLLDTGHIYWAGVSAVSVLQATSTSRSVPRMLQRVAGTVGGVLLGLVLLSLHPAVWVIILLLAALQWAVEATMPVNYAFGLLFATPVALLVSGMMTQASPAQLVSSRLWATLLGAAVAVLVAWLAPHGAWLARLRDSLARVRELTEPQRTDPERLRKALIELHDAYETAAGEVPESQLPTEELLAVSRDAYKLLDRGELSPPARRGLLRRNPLQGGPVRG</sequence>
<evidence type="ECO:0000313" key="8">
    <source>
        <dbReference type="Proteomes" id="UP000199165"/>
    </source>
</evidence>
<evidence type="ECO:0000259" key="6">
    <source>
        <dbReference type="Pfam" id="PF13515"/>
    </source>
</evidence>
<dbReference type="AlphaFoldDB" id="A0A1I6XY99"/>
<feature type="transmembrane region" description="Helical" evidence="5">
    <location>
        <begin position="99"/>
        <end position="118"/>
    </location>
</feature>
<feature type="transmembrane region" description="Helical" evidence="5">
    <location>
        <begin position="125"/>
        <end position="145"/>
    </location>
</feature>
<evidence type="ECO:0000256" key="3">
    <source>
        <dbReference type="ARBA" id="ARBA00022989"/>
    </source>
</evidence>
<accession>A0A1I6XY99</accession>
<feature type="domain" description="Integral membrane bound transporter" evidence="6">
    <location>
        <begin position="326"/>
        <end position="452"/>
    </location>
</feature>
<feature type="transmembrane region" description="Helical" evidence="5">
    <location>
        <begin position="74"/>
        <end position="93"/>
    </location>
</feature>
<feature type="transmembrane region" description="Helical" evidence="5">
    <location>
        <begin position="312"/>
        <end position="331"/>
    </location>
</feature>
<dbReference type="EMBL" id="FPAT01000002">
    <property type="protein sequence ID" value="SFT43117.1"/>
    <property type="molecule type" value="Genomic_DNA"/>
</dbReference>
<dbReference type="RefSeq" id="WP_175529950.1">
    <property type="nucleotide sequence ID" value="NZ_FPAT01000002.1"/>
</dbReference>
<keyword evidence="8" id="KW-1185">Reference proteome</keyword>
<keyword evidence="3 5" id="KW-1133">Transmembrane helix</keyword>
<dbReference type="GO" id="GO:0016020">
    <property type="term" value="C:membrane"/>
    <property type="evidence" value="ECO:0007669"/>
    <property type="project" value="UniProtKB-SubCell"/>
</dbReference>
<feature type="transmembrane region" description="Helical" evidence="5">
    <location>
        <begin position="439"/>
        <end position="456"/>
    </location>
</feature>
<evidence type="ECO:0000256" key="5">
    <source>
        <dbReference type="SAM" id="Phobius"/>
    </source>
</evidence>
<keyword evidence="2 5" id="KW-0812">Transmembrane</keyword>
<evidence type="ECO:0000256" key="2">
    <source>
        <dbReference type="ARBA" id="ARBA00022692"/>
    </source>
</evidence>
<feature type="transmembrane region" description="Helical" evidence="5">
    <location>
        <begin position="46"/>
        <end position="62"/>
    </location>
</feature>
<protein>
    <submittedName>
        <fullName evidence="7">Fusaric acid resistance protein-like</fullName>
    </submittedName>
</protein>
<evidence type="ECO:0000256" key="4">
    <source>
        <dbReference type="ARBA" id="ARBA00023136"/>
    </source>
</evidence>